<dbReference type="EC" id="5.5.1.2" evidence="2"/>
<dbReference type="Gene3D" id="1.10.40.30">
    <property type="entry name" value="Fumarase/aspartase (C-terminal domain)"/>
    <property type="match status" value="1"/>
</dbReference>
<comment type="caution">
    <text evidence="4">The sequence shown here is derived from an EMBL/GenBank/DDBJ whole genome shotgun (WGS) entry which is preliminary data.</text>
</comment>
<dbReference type="Proteomes" id="UP001569414">
    <property type="component" value="Unassembled WGS sequence"/>
</dbReference>
<dbReference type="InterPro" id="IPR012789">
    <property type="entry name" value="Protocat_PcaB-like"/>
</dbReference>
<reference evidence="4 5" key="1">
    <citation type="submission" date="2024-08" db="EMBL/GenBank/DDBJ databases">
        <authorList>
            <person name="Ishaq N."/>
        </authorList>
    </citation>
    <scope>NUCLEOTIDE SEQUENCE [LARGE SCALE GENOMIC DNA]</scope>
    <source>
        <strain evidence="4 5">JCM 30400</strain>
    </source>
</reference>
<dbReference type="InterPro" id="IPR022761">
    <property type="entry name" value="Fumarate_lyase_N"/>
</dbReference>
<keyword evidence="5" id="KW-1185">Reference proteome</keyword>
<organism evidence="4 5">
    <name type="scientific">Microbulbifer echini</name>
    <dbReference type="NCBI Taxonomy" id="1529067"/>
    <lineage>
        <taxon>Bacteria</taxon>
        <taxon>Pseudomonadati</taxon>
        <taxon>Pseudomonadota</taxon>
        <taxon>Gammaproteobacteria</taxon>
        <taxon>Cellvibrionales</taxon>
        <taxon>Microbulbiferaceae</taxon>
        <taxon>Microbulbifer</taxon>
    </lineage>
</organism>
<proteinExistence type="inferred from homology"/>
<dbReference type="InterPro" id="IPR019468">
    <property type="entry name" value="AdenyloSucc_lyase_C"/>
</dbReference>
<dbReference type="GO" id="GO:0047472">
    <property type="term" value="F:3-carboxy-cis,cis-muconate cycloisomerase activity"/>
    <property type="evidence" value="ECO:0007669"/>
    <property type="project" value="UniProtKB-EC"/>
</dbReference>
<dbReference type="RefSeq" id="WP_371843602.1">
    <property type="nucleotide sequence ID" value="NZ_JBGMEL010000010.1"/>
</dbReference>
<dbReference type="PRINTS" id="PR00149">
    <property type="entry name" value="FUMRATELYASE"/>
</dbReference>
<feature type="domain" description="Adenylosuccinate lyase C-terminal" evidence="3">
    <location>
        <begin position="365"/>
        <end position="444"/>
    </location>
</feature>
<sequence>MAATLIDSVVFSEMFSTNAMSEIFSDRQRIQYYLDVEAALARVQAQLSIIPQEAAEEICRHCHAVEIDFARLKSQTELIGYPVLGVVQQLVALCSGGAGQWCHWGTTTQDITDTATVLQIRAALGLVETEVDAIVDALANLAKDYRDTPMVARSNLQQAVPITFGYKAAVWLAGFHRHQQRLQEIKKRVLVGEFGGAAGNLASLGDRGLAVQSGIMEALKLGTPIIAWHTMRDRITEVACLLGLITGTLGKIALDIKLMAQTEVGEVTEPFTAGRGASSTMPQKHNPVSSVYISGMVPIIRQQVAALLNAMEEDHERATGTWEIEWVVLPEIFCLSAAALAQARFALSGLNVHPENMLRNLKLTGGLVSSEAVMMALGPKIGREKAHDLVYRICSEAIETGRPFAELLKENTEVASKISDDEVDKLLDPKNYLGLCGEMVDRTLAKQER</sequence>
<evidence type="ECO:0000259" key="3">
    <source>
        <dbReference type="SMART" id="SM00998"/>
    </source>
</evidence>
<protein>
    <recommendedName>
        <fullName evidence="2">3-carboxy-cis,cis-muconate cycloisomerase</fullName>
        <ecNumber evidence="2">5.5.1.2</ecNumber>
    </recommendedName>
</protein>
<dbReference type="Pfam" id="PF10397">
    <property type="entry name" value="ADSL_C"/>
    <property type="match status" value="1"/>
</dbReference>
<comment type="similarity">
    <text evidence="1">Belongs to the class-II fumarase/aspartase family.</text>
</comment>
<dbReference type="Pfam" id="PF00206">
    <property type="entry name" value="Lyase_1"/>
    <property type="match status" value="1"/>
</dbReference>
<dbReference type="InterPro" id="IPR008948">
    <property type="entry name" value="L-Aspartase-like"/>
</dbReference>
<dbReference type="SMART" id="SM00998">
    <property type="entry name" value="ADSL_C"/>
    <property type="match status" value="1"/>
</dbReference>
<dbReference type="CDD" id="cd01597">
    <property type="entry name" value="pCLME"/>
    <property type="match status" value="1"/>
</dbReference>
<dbReference type="SUPFAM" id="SSF48557">
    <property type="entry name" value="L-aspartase-like"/>
    <property type="match status" value="1"/>
</dbReference>
<keyword evidence="4" id="KW-0413">Isomerase</keyword>
<dbReference type="Gene3D" id="1.20.200.10">
    <property type="entry name" value="Fumarase/aspartase (Central domain)"/>
    <property type="match status" value="1"/>
</dbReference>
<name>A0ABV4NPB8_9GAMM</name>
<accession>A0ABV4NPB8</accession>
<dbReference type="PANTHER" id="PTHR43172">
    <property type="entry name" value="ADENYLOSUCCINATE LYASE"/>
    <property type="match status" value="1"/>
</dbReference>
<dbReference type="PANTHER" id="PTHR43172:SF2">
    <property type="entry name" value="ADENYLOSUCCINATE LYASE C-TERMINAL DOMAIN-CONTAINING PROTEIN"/>
    <property type="match status" value="1"/>
</dbReference>
<evidence type="ECO:0000313" key="5">
    <source>
        <dbReference type="Proteomes" id="UP001569414"/>
    </source>
</evidence>
<gene>
    <name evidence="4" type="primary">pcaB</name>
    <name evidence="4" type="ORF">ACCI51_11115</name>
</gene>
<dbReference type="NCBIfam" id="TIGR02426">
    <property type="entry name" value="protocat_pcaB"/>
    <property type="match status" value="1"/>
</dbReference>
<evidence type="ECO:0000313" key="4">
    <source>
        <dbReference type="EMBL" id="MFA0791095.1"/>
    </source>
</evidence>
<evidence type="ECO:0000256" key="2">
    <source>
        <dbReference type="NCBIfam" id="TIGR02426"/>
    </source>
</evidence>
<dbReference type="EMBL" id="JBGMEL010000010">
    <property type="protein sequence ID" value="MFA0791095.1"/>
    <property type="molecule type" value="Genomic_DNA"/>
</dbReference>
<evidence type="ECO:0000256" key="1">
    <source>
        <dbReference type="ARBA" id="ARBA00034772"/>
    </source>
</evidence>
<dbReference type="InterPro" id="IPR000362">
    <property type="entry name" value="Fumarate_lyase_fam"/>
</dbReference>